<gene>
    <name evidence="1" type="ORF">DCAF_LOCUS8135</name>
</gene>
<comment type="caution">
    <text evidence="1">The sequence shown here is derived from an EMBL/GenBank/DDBJ whole genome shotgun (WGS) entry which is preliminary data.</text>
</comment>
<name>A0AAV1RBN6_9ROSI</name>
<sequence length="101" mass="11492">MTKCILLENEAKPASYRKSKRNGSGILPCQVTTKSSMKFGYIKKDEIHFRVETTRTITPPDVQMDTDSRGPIRVLARSMPFNAFPLLKVTRINNEFEGDEV</sequence>
<dbReference type="EMBL" id="CAWUPB010000913">
    <property type="protein sequence ID" value="CAK7330785.1"/>
    <property type="molecule type" value="Genomic_DNA"/>
</dbReference>
<accession>A0AAV1RBN6</accession>
<evidence type="ECO:0000313" key="2">
    <source>
        <dbReference type="Proteomes" id="UP001314170"/>
    </source>
</evidence>
<keyword evidence="2" id="KW-1185">Reference proteome</keyword>
<protein>
    <submittedName>
        <fullName evidence="1">Uncharacterized protein</fullName>
    </submittedName>
</protein>
<dbReference type="Proteomes" id="UP001314170">
    <property type="component" value="Unassembled WGS sequence"/>
</dbReference>
<organism evidence="1 2">
    <name type="scientific">Dovyalis caffra</name>
    <dbReference type="NCBI Taxonomy" id="77055"/>
    <lineage>
        <taxon>Eukaryota</taxon>
        <taxon>Viridiplantae</taxon>
        <taxon>Streptophyta</taxon>
        <taxon>Embryophyta</taxon>
        <taxon>Tracheophyta</taxon>
        <taxon>Spermatophyta</taxon>
        <taxon>Magnoliopsida</taxon>
        <taxon>eudicotyledons</taxon>
        <taxon>Gunneridae</taxon>
        <taxon>Pentapetalae</taxon>
        <taxon>rosids</taxon>
        <taxon>fabids</taxon>
        <taxon>Malpighiales</taxon>
        <taxon>Salicaceae</taxon>
        <taxon>Flacourtieae</taxon>
        <taxon>Dovyalis</taxon>
    </lineage>
</organism>
<reference evidence="1 2" key="1">
    <citation type="submission" date="2024-01" db="EMBL/GenBank/DDBJ databases">
        <authorList>
            <person name="Waweru B."/>
        </authorList>
    </citation>
    <scope>NUCLEOTIDE SEQUENCE [LARGE SCALE GENOMIC DNA]</scope>
</reference>
<dbReference type="AlphaFoldDB" id="A0AAV1RBN6"/>
<proteinExistence type="predicted"/>
<evidence type="ECO:0000313" key="1">
    <source>
        <dbReference type="EMBL" id="CAK7330785.1"/>
    </source>
</evidence>